<evidence type="ECO:0008006" key="4">
    <source>
        <dbReference type="Google" id="ProtNLM"/>
    </source>
</evidence>
<keyword evidence="3" id="KW-1185">Reference proteome</keyword>
<organism evidence="2 3">
    <name type="scientific">Actinomyces lilanjuaniae</name>
    <dbReference type="NCBI Taxonomy" id="2321394"/>
    <lineage>
        <taxon>Bacteria</taxon>
        <taxon>Bacillati</taxon>
        <taxon>Actinomycetota</taxon>
        <taxon>Actinomycetes</taxon>
        <taxon>Actinomycetales</taxon>
        <taxon>Actinomycetaceae</taxon>
        <taxon>Actinomyces</taxon>
    </lineage>
</organism>
<reference evidence="2 3" key="1">
    <citation type="submission" date="2018-09" db="EMBL/GenBank/DDBJ databases">
        <authorList>
            <person name="Li J."/>
        </authorList>
    </citation>
    <scope>NUCLEOTIDE SEQUENCE [LARGE SCALE GENOMIC DNA]</scope>
    <source>
        <strain evidence="2 3">2129</strain>
    </source>
</reference>
<feature type="region of interest" description="Disordered" evidence="1">
    <location>
        <begin position="1"/>
        <end position="23"/>
    </location>
</feature>
<accession>A0ABM6Z2W3</accession>
<proteinExistence type="predicted"/>
<evidence type="ECO:0000313" key="2">
    <source>
        <dbReference type="EMBL" id="AYD89602.1"/>
    </source>
</evidence>
<name>A0ABM6Z2W3_9ACTO</name>
<evidence type="ECO:0000256" key="1">
    <source>
        <dbReference type="SAM" id="MobiDB-lite"/>
    </source>
</evidence>
<sequence length="140" mass="15118">MPDPGRQRRGEDLQGPAQPESAVEEGLVLQVGSRYPVGHREHLLTRRLALATARARAVLIEAASHGEVMTYGELSEAISGMVLPRHMGPLLHMLGHDCAARGEPGLPSLVVTAATGEVGTPDLSWAPPERQACWDYWAPR</sequence>
<gene>
    <name evidence="2" type="ORF">D5R93_05215</name>
</gene>
<dbReference type="EMBL" id="CP032514">
    <property type="protein sequence ID" value="AYD89602.1"/>
    <property type="molecule type" value="Genomic_DNA"/>
</dbReference>
<protein>
    <recommendedName>
        <fullName evidence="4">AMP-dependent synthetase/ligase domain-containing protein</fullName>
    </recommendedName>
</protein>
<evidence type="ECO:0000313" key="3">
    <source>
        <dbReference type="Proteomes" id="UP000273001"/>
    </source>
</evidence>
<feature type="compositionally biased region" description="Basic and acidic residues" evidence="1">
    <location>
        <begin position="1"/>
        <end position="12"/>
    </location>
</feature>
<dbReference type="Proteomes" id="UP000273001">
    <property type="component" value="Chromosome"/>
</dbReference>